<comment type="caution">
    <text evidence="6">The sequence shown here is derived from an EMBL/GenBank/DDBJ whole genome shotgun (WGS) entry which is preliminary data.</text>
</comment>
<gene>
    <name evidence="6" type="ORF">HOLleu_31394</name>
</gene>
<dbReference type="InterPro" id="IPR003726">
    <property type="entry name" value="HCY_dom"/>
</dbReference>
<evidence type="ECO:0000259" key="5">
    <source>
        <dbReference type="PROSITE" id="PS50970"/>
    </source>
</evidence>
<dbReference type="PANTHER" id="PTHR11103:SF18">
    <property type="entry name" value="SLR1189 PROTEIN"/>
    <property type="match status" value="1"/>
</dbReference>
<accession>A0A9Q1BID3</accession>
<reference evidence="6" key="1">
    <citation type="submission" date="2021-10" db="EMBL/GenBank/DDBJ databases">
        <title>Tropical sea cucumber genome reveals ecological adaptation and Cuvierian tubules defense mechanism.</title>
        <authorList>
            <person name="Chen T."/>
        </authorList>
    </citation>
    <scope>NUCLEOTIDE SEQUENCE</scope>
    <source>
        <strain evidence="6">Nanhai2018</strain>
        <tissue evidence="6">Muscle</tissue>
    </source>
</reference>
<comment type="caution">
    <text evidence="4">Lacks conserved residue(s) required for the propagation of feature annotation.</text>
</comment>
<evidence type="ECO:0000256" key="4">
    <source>
        <dbReference type="PROSITE-ProRule" id="PRU00333"/>
    </source>
</evidence>
<dbReference type="InterPro" id="IPR036589">
    <property type="entry name" value="HCY_dom_sf"/>
</dbReference>
<dbReference type="AlphaFoldDB" id="A0A9Q1BID3"/>
<dbReference type="Gene3D" id="3.20.20.330">
    <property type="entry name" value="Homocysteine-binding-like domain"/>
    <property type="match status" value="1"/>
</dbReference>
<evidence type="ECO:0000313" key="7">
    <source>
        <dbReference type="Proteomes" id="UP001152320"/>
    </source>
</evidence>
<organism evidence="6 7">
    <name type="scientific">Holothuria leucospilota</name>
    <name type="common">Black long sea cucumber</name>
    <name type="synonym">Mertensiothuria leucospilota</name>
    <dbReference type="NCBI Taxonomy" id="206669"/>
    <lineage>
        <taxon>Eukaryota</taxon>
        <taxon>Metazoa</taxon>
        <taxon>Echinodermata</taxon>
        <taxon>Eleutherozoa</taxon>
        <taxon>Echinozoa</taxon>
        <taxon>Holothuroidea</taxon>
        <taxon>Aspidochirotacea</taxon>
        <taxon>Aspidochirotida</taxon>
        <taxon>Holothuriidae</taxon>
        <taxon>Holothuria</taxon>
    </lineage>
</organism>
<dbReference type="OrthoDB" id="261426at2759"/>
<dbReference type="PANTHER" id="PTHR11103">
    <property type="entry name" value="SLR1189 PROTEIN"/>
    <property type="match status" value="1"/>
</dbReference>
<protein>
    <submittedName>
        <fullName evidence="6">Betaine--homocysteine S-methyltransferase 1</fullName>
    </submittedName>
</protein>
<dbReference type="Proteomes" id="UP001152320">
    <property type="component" value="Chromosome 16"/>
</dbReference>
<sequence>MATKVLTGAVAEWIKLVAFEAMKLGNREVRGSNPAGSKSGLMERLNNGEKVVVAEGYLFNFERRCYLQAGPFVPTVVLEHPNLVTQLHEEFVRAGSDVVEALTYYAHREKLMLIDRAADLETINRNALRIARGVADRTGTLLAGNICNTNIHDLSDPASKDTVKSMFKEQIEWAVDEGVHYIIAETFVALEEALLALEAIKEYGSGLPAVVTLGANLHDDPMGKNLTVDNIELTEAMKRLESAGADVVGLNCANGPETIISYMELIKKAGVKVTVSLSQEDIFLSRWHNVVTPT</sequence>
<dbReference type="GO" id="GO:0032259">
    <property type="term" value="P:methylation"/>
    <property type="evidence" value="ECO:0007669"/>
    <property type="project" value="UniProtKB-KW"/>
</dbReference>
<keyword evidence="1" id="KW-0489">Methyltransferase</keyword>
<evidence type="ECO:0000256" key="1">
    <source>
        <dbReference type="ARBA" id="ARBA00022603"/>
    </source>
</evidence>
<dbReference type="Pfam" id="PF02574">
    <property type="entry name" value="S-methyl_trans"/>
    <property type="match status" value="1"/>
</dbReference>
<proteinExistence type="predicted"/>
<keyword evidence="7" id="KW-1185">Reference proteome</keyword>
<name>A0A9Q1BID3_HOLLE</name>
<evidence type="ECO:0000313" key="6">
    <source>
        <dbReference type="EMBL" id="KAJ8026537.1"/>
    </source>
</evidence>
<comment type="pathway">
    <text evidence="3">Amino-acid biosynthesis; L-methionine biosynthesis via de novo pathway.</text>
</comment>
<dbReference type="GO" id="GO:0008168">
    <property type="term" value="F:methyltransferase activity"/>
    <property type="evidence" value="ECO:0007669"/>
    <property type="project" value="UniProtKB-KW"/>
</dbReference>
<evidence type="ECO:0000256" key="3">
    <source>
        <dbReference type="ARBA" id="ARBA00034478"/>
    </source>
</evidence>
<evidence type="ECO:0000256" key="2">
    <source>
        <dbReference type="ARBA" id="ARBA00022679"/>
    </source>
</evidence>
<dbReference type="PROSITE" id="PS50970">
    <property type="entry name" value="HCY"/>
    <property type="match status" value="1"/>
</dbReference>
<keyword evidence="2" id="KW-0808">Transferase</keyword>
<feature type="domain" description="Hcy-binding" evidence="5">
    <location>
        <begin position="40"/>
        <end position="294"/>
    </location>
</feature>
<dbReference type="SUPFAM" id="SSF82282">
    <property type="entry name" value="Homocysteine S-methyltransferase"/>
    <property type="match status" value="1"/>
</dbReference>
<dbReference type="EMBL" id="JAIZAY010000016">
    <property type="protein sequence ID" value="KAJ8026537.1"/>
    <property type="molecule type" value="Genomic_DNA"/>
</dbReference>